<dbReference type="InterPro" id="IPR003958">
    <property type="entry name" value="CBFA_NFYB_domain"/>
</dbReference>
<evidence type="ECO:0000256" key="5">
    <source>
        <dbReference type="ARBA" id="ARBA00023159"/>
    </source>
</evidence>
<dbReference type="GO" id="GO:0016602">
    <property type="term" value="C:CCAAT-binding factor complex"/>
    <property type="evidence" value="ECO:0007669"/>
    <property type="project" value="InterPro"/>
</dbReference>
<dbReference type="STRING" id="112498.A0A2D3VCC5"/>
<dbReference type="GO" id="GO:0046982">
    <property type="term" value="F:protein heterodimerization activity"/>
    <property type="evidence" value="ECO:0007669"/>
    <property type="project" value="InterPro"/>
</dbReference>
<feature type="region of interest" description="Disordered" evidence="8">
    <location>
        <begin position="144"/>
        <end position="200"/>
    </location>
</feature>
<comment type="similarity">
    <text evidence="2">Belongs to the NFYB/HAP3 subunit family.</text>
</comment>
<gene>
    <name evidence="10" type="ORF">RCC_05125</name>
</gene>
<dbReference type="FunFam" id="1.10.20.10:FF:000110">
    <property type="entry name" value="Nuclear factor Y, subunit B1"/>
    <property type="match status" value="1"/>
</dbReference>
<dbReference type="GO" id="GO:0001228">
    <property type="term" value="F:DNA-binding transcription activator activity, RNA polymerase II-specific"/>
    <property type="evidence" value="ECO:0007669"/>
    <property type="project" value="InterPro"/>
</dbReference>
<feature type="domain" description="Transcription factor CBF/NF-Y/archaeal histone" evidence="9">
    <location>
        <begin position="52"/>
        <end position="117"/>
    </location>
</feature>
<dbReference type="PANTHER" id="PTHR11064:SF9">
    <property type="entry name" value="NUCLEAR TRANSCRIPTION FACTOR Y SUBUNIT BETA"/>
    <property type="match status" value="1"/>
</dbReference>
<dbReference type="CDD" id="cd22907">
    <property type="entry name" value="HFD_NFYB"/>
    <property type="match status" value="1"/>
</dbReference>
<dbReference type="Gene3D" id="1.10.20.10">
    <property type="entry name" value="Histone, subunit A"/>
    <property type="match status" value="1"/>
</dbReference>
<reference evidence="10 11" key="1">
    <citation type="submission" date="2016-03" db="EMBL/GenBank/DDBJ databases">
        <authorList>
            <person name="Ploux O."/>
        </authorList>
    </citation>
    <scope>NUCLEOTIDE SEQUENCE [LARGE SCALE GENOMIC DNA]</scope>
    <source>
        <strain evidence="10 11">URUG2</strain>
    </source>
</reference>
<keyword evidence="11" id="KW-1185">Reference proteome</keyword>
<keyword evidence="6" id="KW-0804">Transcription</keyword>
<evidence type="ECO:0000256" key="6">
    <source>
        <dbReference type="ARBA" id="ARBA00023163"/>
    </source>
</evidence>
<dbReference type="InterPro" id="IPR009072">
    <property type="entry name" value="Histone-fold"/>
</dbReference>
<accession>A0A2D3VCC5</accession>
<comment type="subcellular location">
    <subcellularLocation>
        <location evidence="1">Nucleus</location>
    </subcellularLocation>
</comment>
<protein>
    <submittedName>
        <fullName evidence="10">Related to CCAAT-binding factor, subunit A (HAP3)</fullName>
    </submittedName>
</protein>
<sequence>MSQSPKEPEEVEPATQTPDDNEPQQPNDQNEGEMSMRPEDVGYDFEVKEQDRWLPIANVARIMKTALPENAKIAKEAKECMQECVSEFISFITSEASEKCQQEKRKTVNGEDILFAMTSLGFENYGEALKIYLARYRENLVARGEHTKPPAGGNGGGANPTASPYDSASNNHSVMSNPMDGSAEGVQDFAYGPPGDSGGF</sequence>
<dbReference type="EMBL" id="FJUY01000007">
    <property type="protein sequence ID" value="CZT19279.1"/>
    <property type="molecule type" value="Genomic_DNA"/>
</dbReference>
<organism evidence="10 11">
    <name type="scientific">Ramularia collo-cygni</name>
    <dbReference type="NCBI Taxonomy" id="112498"/>
    <lineage>
        <taxon>Eukaryota</taxon>
        <taxon>Fungi</taxon>
        <taxon>Dikarya</taxon>
        <taxon>Ascomycota</taxon>
        <taxon>Pezizomycotina</taxon>
        <taxon>Dothideomycetes</taxon>
        <taxon>Dothideomycetidae</taxon>
        <taxon>Mycosphaerellales</taxon>
        <taxon>Mycosphaerellaceae</taxon>
        <taxon>Ramularia</taxon>
    </lineage>
</organism>
<dbReference type="GO" id="GO:0000978">
    <property type="term" value="F:RNA polymerase II cis-regulatory region sequence-specific DNA binding"/>
    <property type="evidence" value="ECO:0007669"/>
    <property type="project" value="TreeGrafter"/>
</dbReference>
<evidence type="ECO:0000256" key="8">
    <source>
        <dbReference type="SAM" id="MobiDB-lite"/>
    </source>
</evidence>
<evidence type="ECO:0000256" key="7">
    <source>
        <dbReference type="ARBA" id="ARBA00023242"/>
    </source>
</evidence>
<keyword evidence="5" id="KW-0010">Activator</keyword>
<evidence type="ECO:0000313" key="11">
    <source>
        <dbReference type="Proteomes" id="UP000225277"/>
    </source>
</evidence>
<dbReference type="RefSeq" id="XP_023626169.1">
    <property type="nucleotide sequence ID" value="XM_023770401.1"/>
</dbReference>
<dbReference type="PRINTS" id="PR00615">
    <property type="entry name" value="CCAATSUBUNTA"/>
</dbReference>
<dbReference type="SUPFAM" id="SSF47113">
    <property type="entry name" value="Histone-fold"/>
    <property type="match status" value="1"/>
</dbReference>
<keyword evidence="4" id="KW-0238">DNA-binding</keyword>
<evidence type="ECO:0000313" key="10">
    <source>
        <dbReference type="EMBL" id="CZT19279.1"/>
    </source>
</evidence>
<feature type="region of interest" description="Disordered" evidence="8">
    <location>
        <begin position="1"/>
        <end position="41"/>
    </location>
</feature>
<evidence type="ECO:0000256" key="4">
    <source>
        <dbReference type="ARBA" id="ARBA00023125"/>
    </source>
</evidence>
<dbReference type="InterPro" id="IPR003956">
    <property type="entry name" value="Transcrpt_fac_NFYB/HAP3_CS"/>
</dbReference>
<name>A0A2D3VCC5_9PEZI</name>
<keyword evidence="3" id="KW-0805">Transcription regulation</keyword>
<proteinExistence type="inferred from homology"/>
<dbReference type="OrthoDB" id="386949at2759"/>
<evidence type="ECO:0000259" key="9">
    <source>
        <dbReference type="Pfam" id="PF00808"/>
    </source>
</evidence>
<dbReference type="InterPro" id="IPR027113">
    <property type="entry name" value="Transc_fact_NFYB/HAP3"/>
</dbReference>
<keyword evidence="7" id="KW-0539">Nucleus</keyword>
<feature type="compositionally biased region" description="Polar residues" evidence="8">
    <location>
        <begin position="161"/>
        <end position="176"/>
    </location>
</feature>
<dbReference type="GeneID" id="35600293"/>
<dbReference type="Proteomes" id="UP000225277">
    <property type="component" value="Unassembled WGS sequence"/>
</dbReference>
<feature type="compositionally biased region" description="Polar residues" evidence="8">
    <location>
        <begin position="14"/>
        <end position="29"/>
    </location>
</feature>
<dbReference type="PANTHER" id="PTHR11064">
    <property type="entry name" value="CCAAT-BINDING TRANSCRIPTION FACTOR-RELATED"/>
    <property type="match status" value="1"/>
</dbReference>
<evidence type="ECO:0000256" key="3">
    <source>
        <dbReference type="ARBA" id="ARBA00023015"/>
    </source>
</evidence>
<dbReference type="AlphaFoldDB" id="A0A2D3VCC5"/>
<dbReference type="Pfam" id="PF00808">
    <property type="entry name" value="CBFD_NFYB_HMF"/>
    <property type="match status" value="1"/>
</dbReference>
<evidence type="ECO:0000256" key="1">
    <source>
        <dbReference type="ARBA" id="ARBA00004123"/>
    </source>
</evidence>
<dbReference type="PROSITE" id="PS00685">
    <property type="entry name" value="NFYB_HAP3"/>
    <property type="match status" value="1"/>
</dbReference>
<evidence type="ECO:0000256" key="2">
    <source>
        <dbReference type="ARBA" id="ARBA00009053"/>
    </source>
</evidence>